<name>A0ABV6BCT3_9GAMM</name>
<evidence type="ECO:0000256" key="2">
    <source>
        <dbReference type="ARBA" id="ARBA00006474"/>
    </source>
</evidence>
<comment type="caution">
    <text evidence="18">The sequence shown here is derived from an EMBL/GenBank/DDBJ whole genome shotgun (WGS) entry which is preliminary data.</text>
</comment>
<evidence type="ECO:0000259" key="17">
    <source>
        <dbReference type="PROSITE" id="PS50901"/>
    </source>
</evidence>
<dbReference type="Gene3D" id="3.40.50.300">
    <property type="entry name" value="P-loop containing nucleotide triphosphate hydrolases"/>
    <property type="match status" value="1"/>
</dbReference>
<feature type="transmembrane region" description="Helical" evidence="16">
    <location>
        <begin position="20"/>
        <end position="39"/>
    </location>
</feature>
<dbReference type="Gene3D" id="1.10.10.10">
    <property type="entry name" value="Winged helix-like DNA-binding domain superfamily/Winged helix DNA-binding domain"/>
    <property type="match status" value="1"/>
</dbReference>
<dbReference type="InterPro" id="IPR027417">
    <property type="entry name" value="P-loop_NTPase"/>
</dbReference>
<keyword evidence="13" id="KW-0131">Cell cycle</keyword>
<evidence type="ECO:0000256" key="6">
    <source>
        <dbReference type="ARBA" id="ARBA00022692"/>
    </source>
</evidence>
<dbReference type="CDD" id="cd01127">
    <property type="entry name" value="TrwB_TraG_TraD_VirD4"/>
    <property type="match status" value="1"/>
</dbReference>
<keyword evidence="6 16" id="KW-0812">Transmembrane</keyword>
<keyword evidence="10 16" id="KW-1133">Transmembrane helix</keyword>
<keyword evidence="12 16" id="KW-0472">Membrane</keyword>
<keyword evidence="11" id="KW-0238">DNA-binding</keyword>
<dbReference type="SMART" id="SM00843">
    <property type="entry name" value="Ftsk_gamma"/>
    <property type="match status" value="1"/>
</dbReference>
<dbReference type="EMBL" id="JBHLXP010000001">
    <property type="protein sequence ID" value="MFC0048666.1"/>
    <property type="molecule type" value="Genomic_DNA"/>
</dbReference>
<dbReference type="SUPFAM" id="SSF52540">
    <property type="entry name" value="P-loop containing nucleoside triphosphate hydrolases"/>
    <property type="match status" value="1"/>
</dbReference>
<dbReference type="Pfam" id="PF13491">
    <property type="entry name" value="FtsK_4TM"/>
    <property type="match status" value="1"/>
</dbReference>
<keyword evidence="5" id="KW-0132">Cell division</keyword>
<dbReference type="Pfam" id="PF01580">
    <property type="entry name" value="FtsK_SpoIIIE"/>
    <property type="match status" value="1"/>
</dbReference>
<evidence type="ECO:0000313" key="19">
    <source>
        <dbReference type="Proteomes" id="UP001589813"/>
    </source>
</evidence>
<evidence type="ECO:0000256" key="13">
    <source>
        <dbReference type="ARBA" id="ARBA00023306"/>
    </source>
</evidence>
<dbReference type="Pfam" id="PF17854">
    <property type="entry name" value="FtsK_alpha"/>
    <property type="match status" value="1"/>
</dbReference>
<keyword evidence="7 14" id="KW-0547">Nucleotide-binding</keyword>
<feature type="binding site" evidence="14">
    <location>
        <begin position="583"/>
        <end position="590"/>
    </location>
    <ligand>
        <name>ATP</name>
        <dbReference type="ChEBI" id="CHEBI:30616"/>
    </ligand>
</feature>
<dbReference type="PANTHER" id="PTHR22683">
    <property type="entry name" value="SPORULATION PROTEIN RELATED"/>
    <property type="match status" value="1"/>
</dbReference>
<dbReference type="PANTHER" id="PTHR22683:SF41">
    <property type="entry name" value="DNA TRANSLOCASE FTSK"/>
    <property type="match status" value="1"/>
</dbReference>
<keyword evidence="9 14" id="KW-0067">ATP-binding</keyword>
<dbReference type="InterPro" id="IPR050206">
    <property type="entry name" value="FtsK/SpoIIIE/SftA"/>
</dbReference>
<evidence type="ECO:0000256" key="7">
    <source>
        <dbReference type="ARBA" id="ARBA00022741"/>
    </source>
</evidence>
<proteinExistence type="inferred from homology"/>
<evidence type="ECO:0000256" key="3">
    <source>
        <dbReference type="ARBA" id="ARBA00020887"/>
    </source>
</evidence>
<evidence type="ECO:0000256" key="14">
    <source>
        <dbReference type="PROSITE-ProRule" id="PRU00289"/>
    </source>
</evidence>
<dbReference type="InterPro" id="IPR041027">
    <property type="entry name" value="FtsK_alpha"/>
</dbReference>
<evidence type="ECO:0000256" key="9">
    <source>
        <dbReference type="ARBA" id="ARBA00022840"/>
    </source>
</evidence>
<reference evidence="18 19" key="1">
    <citation type="submission" date="2024-09" db="EMBL/GenBank/DDBJ databases">
        <authorList>
            <person name="Sun Q."/>
            <person name="Mori K."/>
        </authorList>
    </citation>
    <scope>NUCLEOTIDE SEQUENCE [LARGE SCALE GENOMIC DNA]</scope>
    <source>
        <strain evidence="18 19">KCTC 23315</strain>
    </source>
</reference>
<evidence type="ECO:0000256" key="5">
    <source>
        <dbReference type="ARBA" id="ARBA00022618"/>
    </source>
</evidence>
<dbReference type="RefSeq" id="WP_377243063.1">
    <property type="nucleotide sequence ID" value="NZ_JBHLXP010000001.1"/>
</dbReference>
<dbReference type="InterPro" id="IPR036388">
    <property type="entry name" value="WH-like_DNA-bd_sf"/>
</dbReference>
<evidence type="ECO:0000256" key="15">
    <source>
        <dbReference type="SAM" id="MobiDB-lite"/>
    </source>
</evidence>
<accession>A0ABV6BCT3</accession>
<evidence type="ECO:0000256" key="16">
    <source>
        <dbReference type="SAM" id="Phobius"/>
    </source>
</evidence>
<dbReference type="SUPFAM" id="SSF46785">
    <property type="entry name" value="Winged helix' DNA-binding domain"/>
    <property type="match status" value="1"/>
</dbReference>
<evidence type="ECO:0000313" key="18">
    <source>
        <dbReference type="EMBL" id="MFC0048666.1"/>
    </source>
</evidence>
<protein>
    <recommendedName>
        <fullName evidence="3">DNA translocase FtsK</fullName>
    </recommendedName>
</protein>
<dbReference type="Pfam" id="PF09397">
    <property type="entry name" value="FtsK_gamma"/>
    <property type="match status" value="1"/>
</dbReference>
<evidence type="ECO:0000256" key="8">
    <source>
        <dbReference type="ARBA" id="ARBA00022829"/>
    </source>
</evidence>
<feature type="transmembrane region" description="Helical" evidence="16">
    <location>
        <begin position="105"/>
        <end position="127"/>
    </location>
</feature>
<keyword evidence="4" id="KW-1003">Cell membrane</keyword>
<evidence type="ECO:0000256" key="4">
    <source>
        <dbReference type="ARBA" id="ARBA00022475"/>
    </source>
</evidence>
<dbReference type="InterPro" id="IPR036390">
    <property type="entry name" value="WH_DNA-bd_sf"/>
</dbReference>
<feature type="domain" description="FtsK" evidence="17">
    <location>
        <begin position="566"/>
        <end position="779"/>
    </location>
</feature>
<organism evidence="18 19">
    <name type="scientific">Rheinheimera tilapiae</name>
    <dbReference type="NCBI Taxonomy" id="875043"/>
    <lineage>
        <taxon>Bacteria</taxon>
        <taxon>Pseudomonadati</taxon>
        <taxon>Pseudomonadota</taxon>
        <taxon>Gammaproteobacteria</taxon>
        <taxon>Chromatiales</taxon>
        <taxon>Chromatiaceae</taxon>
        <taxon>Rheinheimera</taxon>
    </lineage>
</organism>
<dbReference type="Proteomes" id="UP001589813">
    <property type="component" value="Unassembled WGS sequence"/>
</dbReference>
<gene>
    <name evidence="18" type="ORF">ACFFJP_10235</name>
</gene>
<feature type="transmembrane region" description="Helical" evidence="16">
    <location>
        <begin position="69"/>
        <end position="93"/>
    </location>
</feature>
<dbReference type="Gene3D" id="3.30.980.40">
    <property type="match status" value="1"/>
</dbReference>
<comment type="subcellular location">
    <subcellularLocation>
        <location evidence="1">Cell membrane</location>
        <topology evidence="1">Multi-pass membrane protein</topology>
    </subcellularLocation>
</comment>
<feature type="transmembrane region" description="Helical" evidence="16">
    <location>
        <begin position="160"/>
        <end position="181"/>
    </location>
</feature>
<evidence type="ECO:0000256" key="11">
    <source>
        <dbReference type="ARBA" id="ARBA00023125"/>
    </source>
</evidence>
<evidence type="ECO:0000256" key="1">
    <source>
        <dbReference type="ARBA" id="ARBA00004651"/>
    </source>
</evidence>
<dbReference type="InterPro" id="IPR002543">
    <property type="entry name" value="FtsK_dom"/>
</dbReference>
<evidence type="ECO:0000256" key="10">
    <source>
        <dbReference type="ARBA" id="ARBA00022989"/>
    </source>
</evidence>
<dbReference type="InterPro" id="IPR018541">
    <property type="entry name" value="Ftsk_gamma"/>
</dbReference>
<keyword evidence="8" id="KW-0159">Chromosome partition</keyword>
<feature type="region of interest" description="Disordered" evidence="15">
    <location>
        <begin position="908"/>
        <end position="927"/>
    </location>
</feature>
<sequence>MLLQAKTVFSLNGVQRLVEVGLIACLGIAAFMLLALLSFDPADPSWTQTGYHSDIRNIAGPVGAEVADILFAVFGWLSYLVPPFLAFCGYLLFRRFTDLLSLDYFVLGMRLLGLLLTVISACAISSINFDDIFMYSSGGVVGDVLVALLLPQLSFVGSSLLLLCSFCIGLTLLTGISWLTVADQLGALTVSIARHLWNFNASRDALLRRLRPKAKLVAPLQRTDLKMPPYQAPEKPQPVAAVTAPAVSLPAEQPVETNSSLRIEPEFSVAVGSEAERVLPSDNDMPHFSAYQPVAAEVSAVEPILSAATEPVPAVVVQPKAASPIKVDPSVQSRAFFPEAGARVEPLPIQPLDIRTEARAFVSIDEIADDELSYSAIDESYADDELAQSFLHTQSPAHVVSSVTPPALVTEEDDDAQDEVLYPQQQTPVDALPSISLLERANRTVNPISAEDLERVSRLVEVKLLDFNVDAKVVGVYPGPVVTRFELDLAPGVKVSKITGLSKDLARSLSAISVRVVEVIPGKSFIGLELPNQHREIVRLSEVIGDEVFEQSKSPLTMVLGKDIAGKAVVADLAKMPHLLVAGTTGSGKSVGVNVMICSLLYKSTPDDVRFLMIDPKMLELSVYEGIPHLLTEVVTDMKEAANGLRWCVGEMERRYKLMSMLGVRNLKGYNAKVAEAIADGKPLRDPLWKASDDMRTEPPMLEKLPSIVVVIDEFADMMMIVGKKVEELIARIAQKARAAGIHLVLATQRPSVDVITGLIKANIPTRIAFQVSSKIDSRTILDQQGAESLLGQGDMLYLPPGSGVPNRVHGAFVDDHEVHAIVADWKTRGRPNYIPEILSGETTEENLLPGETLEDEDAEADPLFDQAVAFVTESRKASVSGVQRRFRIGYNRAARLVETMEQVGIVSGPGHNGNREVLAPPPPKGF</sequence>
<keyword evidence="19" id="KW-1185">Reference proteome</keyword>
<comment type="similarity">
    <text evidence="2">Belongs to the FtsK/SpoIIIE/SftA family.</text>
</comment>
<dbReference type="PROSITE" id="PS50901">
    <property type="entry name" value="FTSK"/>
    <property type="match status" value="1"/>
</dbReference>
<dbReference type="InterPro" id="IPR025199">
    <property type="entry name" value="FtsK_4TM"/>
</dbReference>
<feature type="transmembrane region" description="Helical" evidence="16">
    <location>
        <begin position="133"/>
        <end position="153"/>
    </location>
</feature>
<evidence type="ECO:0000256" key="12">
    <source>
        <dbReference type="ARBA" id="ARBA00023136"/>
    </source>
</evidence>